<dbReference type="OrthoDB" id="9797829at2"/>
<gene>
    <name evidence="3" type="ORF">AALO17_20520</name>
</gene>
<accession>A0A140DX09</accession>
<keyword evidence="4" id="KW-1185">Reference proteome</keyword>
<sequence length="408" mass="47514">MRAFVKRAVNCLKVRGVKGSIQRAAEGPQKRDILGFWNFIVNTDTIPFSYEDYQKNKEKKKTLNWVIPEMGKGSGGHINIFRFISYLEQNGFHNRLYIDRPVNLYSKQAMTEFVRENFKILDSNVDLYHNTEDMEYADAIVATSWQTAYFVRRFDNCISKFYFIQDYEPYFYPLGSEYEFAENTYRFGFRGLTAGTWLQNICIEQFGMKADSFSFSYDKDLYFPKEKTNSTTRVFFYARPVTPRRDFELGLLALEELCKRMPEVEVVFAGWDINEYVIPFRHQSLGILDISELSDLYSSCDLCFVISNTNLSLLPLEVMGSGSVAVCSKGPNSEWLVNSQNSVLVDYDPLQMALTMEWYLKHPEELANIRKKGIDFALKTSWEKEEEIVRKAILKGISEDEKCIGNRW</sequence>
<proteinExistence type="predicted"/>
<dbReference type="InterPro" id="IPR048510">
    <property type="entry name" value="WsaF_N"/>
</dbReference>
<dbReference type="InterPro" id="IPR055050">
    <property type="entry name" value="WsaF_C"/>
</dbReference>
<dbReference type="Proteomes" id="UP000069771">
    <property type="component" value="Chromosome"/>
</dbReference>
<name>A0A140DX09_9FIRM</name>
<evidence type="ECO:0008006" key="5">
    <source>
        <dbReference type="Google" id="ProtNLM"/>
    </source>
</evidence>
<dbReference type="Pfam" id="PF22772">
    <property type="entry name" value="WsaF_C"/>
    <property type="match status" value="1"/>
</dbReference>
<feature type="domain" description="WsaF N-terminal" evidence="1">
    <location>
        <begin position="126"/>
        <end position="187"/>
    </location>
</feature>
<dbReference type="GeneID" id="78478650"/>
<feature type="domain" description="WsaF C-terminal" evidence="2">
    <location>
        <begin position="233"/>
        <end position="353"/>
    </location>
</feature>
<protein>
    <recommendedName>
        <fullName evidence="5">Glycosyl transferase family 1 domain-containing protein</fullName>
    </recommendedName>
</protein>
<evidence type="ECO:0000313" key="3">
    <source>
        <dbReference type="EMBL" id="AMK55186.1"/>
    </source>
</evidence>
<evidence type="ECO:0000259" key="2">
    <source>
        <dbReference type="Pfam" id="PF22772"/>
    </source>
</evidence>
<dbReference type="STRING" id="1702221.AALO17_20520"/>
<dbReference type="PATRIC" id="fig|1702221.3.peg.1996"/>
<dbReference type="EMBL" id="CP011391">
    <property type="protein sequence ID" value="AMK55186.1"/>
    <property type="molecule type" value="Genomic_DNA"/>
</dbReference>
<dbReference type="RefSeq" id="WP_067558539.1">
    <property type="nucleotide sequence ID" value="NZ_CAMTMS010000019.1"/>
</dbReference>
<dbReference type="GO" id="GO:0030247">
    <property type="term" value="F:polysaccharide binding"/>
    <property type="evidence" value="ECO:0007669"/>
    <property type="project" value="InterPro"/>
</dbReference>
<dbReference type="Pfam" id="PF21374">
    <property type="entry name" value="WsaF_N"/>
    <property type="match status" value="1"/>
</dbReference>
<reference evidence="3 4" key="1">
    <citation type="journal article" date="2016" name="Gut Pathog.">
        <title>Whole genome sequencing of "Faecalibaculum rodentium" ALO17, isolated from C57BL/6J laboratory mouse feces.</title>
        <authorList>
            <person name="Lim S."/>
            <person name="Chang D.H."/>
            <person name="Ahn S."/>
            <person name="Kim B.C."/>
        </authorList>
    </citation>
    <scope>NUCLEOTIDE SEQUENCE [LARGE SCALE GENOMIC DNA]</scope>
    <source>
        <strain evidence="3 4">Alo17</strain>
    </source>
</reference>
<dbReference type="KEGG" id="fro:AALO17_20520"/>
<evidence type="ECO:0000313" key="4">
    <source>
        <dbReference type="Proteomes" id="UP000069771"/>
    </source>
</evidence>
<dbReference type="AlphaFoldDB" id="A0A140DX09"/>
<evidence type="ECO:0000259" key="1">
    <source>
        <dbReference type="Pfam" id="PF21374"/>
    </source>
</evidence>
<dbReference type="Gene3D" id="3.40.50.2000">
    <property type="entry name" value="Glycogen Phosphorylase B"/>
    <property type="match status" value="1"/>
</dbReference>
<organism evidence="3 4">
    <name type="scientific">Faecalibaculum rodentium</name>
    <dbReference type="NCBI Taxonomy" id="1702221"/>
    <lineage>
        <taxon>Bacteria</taxon>
        <taxon>Bacillati</taxon>
        <taxon>Bacillota</taxon>
        <taxon>Erysipelotrichia</taxon>
        <taxon>Erysipelotrichales</taxon>
        <taxon>Erysipelotrichaceae</taxon>
        <taxon>Faecalibaculum</taxon>
    </lineage>
</organism>
<dbReference type="SUPFAM" id="SSF53756">
    <property type="entry name" value="UDP-Glycosyltransferase/glycogen phosphorylase"/>
    <property type="match status" value="1"/>
</dbReference>
<dbReference type="Gene3D" id="3.40.50.11090">
    <property type="match status" value="1"/>
</dbReference>